<dbReference type="Proteomes" id="UP000002279">
    <property type="component" value="Chromosome 1"/>
</dbReference>
<dbReference type="InterPro" id="IPR042375">
    <property type="entry name" value="AKAP5"/>
</dbReference>
<dbReference type="GO" id="GO:0043197">
    <property type="term" value="C:dendritic spine"/>
    <property type="evidence" value="ECO:0000318"/>
    <property type="project" value="GO_Central"/>
</dbReference>
<feature type="compositionally biased region" description="Basic and acidic residues" evidence="6">
    <location>
        <begin position="10"/>
        <end position="26"/>
    </location>
</feature>
<evidence type="ECO:0000313" key="9">
    <source>
        <dbReference type="Proteomes" id="UP000002279"/>
    </source>
</evidence>
<reference evidence="8 9" key="1">
    <citation type="journal article" date="2008" name="Nature">
        <title>Genome analysis of the platypus reveals unique signatures of evolution.</title>
        <authorList>
            <person name="Warren W.C."/>
            <person name="Hillier L.W."/>
            <person name="Marshall Graves J.A."/>
            <person name="Birney E."/>
            <person name="Ponting C.P."/>
            <person name="Grutzner F."/>
            <person name="Belov K."/>
            <person name="Miller W."/>
            <person name="Clarke L."/>
            <person name="Chinwalla A.T."/>
            <person name="Yang S.P."/>
            <person name="Heger A."/>
            <person name="Locke D.P."/>
            <person name="Miethke P."/>
            <person name="Waters P.D."/>
            <person name="Veyrunes F."/>
            <person name="Fulton L."/>
            <person name="Fulton B."/>
            <person name="Graves T."/>
            <person name="Wallis J."/>
            <person name="Puente X.S."/>
            <person name="Lopez-Otin C."/>
            <person name="Ordonez G.R."/>
            <person name="Eichler E.E."/>
            <person name="Chen L."/>
            <person name="Cheng Z."/>
            <person name="Deakin J.E."/>
            <person name="Alsop A."/>
            <person name="Thompson K."/>
            <person name="Kirby P."/>
            <person name="Papenfuss A.T."/>
            <person name="Wakefield M.J."/>
            <person name="Olender T."/>
            <person name="Lancet D."/>
            <person name="Huttley G.A."/>
            <person name="Smit A.F."/>
            <person name="Pask A."/>
            <person name="Temple-Smith P."/>
            <person name="Batzer M.A."/>
            <person name="Walker J.A."/>
            <person name="Konkel M.K."/>
            <person name="Harris R.S."/>
            <person name="Whittington C.M."/>
            <person name="Wong E.S."/>
            <person name="Gemmell N.J."/>
            <person name="Buschiazzo E."/>
            <person name="Vargas Jentzsch I.M."/>
            <person name="Merkel A."/>
            <person name="Schmitz J."/>
            <person name="Zemann A."/>
            <person name="Churakov G."/>
            <person name="Kriegs J.O."/>
            <person name="Brosius J."/>
            <person name="Murchison E.P."/>
            <person name="Sachidanandam R."/>
            <person name="Smith C."/>
            <person name="Hannon G.J."/>
            <person name="Tsend-Ayush E."/>
            <person name="McMillan D."/>
            <person name="Attenborough R."/>
            <person name="Rens W."/>
            <person name="Ferguson-Smith M."/>
            <person name="Lefevre C.M."/>
            <person name="Sharp J.A."/>
            <person name="Nicholas K.R."/>
            <person name="Ray D.A."/>
            <person name="Kube M."/>
            <person name="Reinhardt R."/>
            <person name="Pringle T.H."/>
            <person name="Taylor J."/>
            <person name="Jones R.C."/>
            <person name="Nixon B."/>
            <person name="Dacheux J.L."/>
            <person name="Niwa H."/>
            <person name="Sekita Y."/>
            <person name="Huang X."/>
            <person name="Stark A."/>
            <person name="Kheradpour P."/>
            <person name="Kellis M."/>
            <person name="Flicek P."/>
            <person name="Chen Y."/>
            <person name="Webber C."/>
            <person name="Hardison R."/>
            <person name="Nelson J."/>
            <person name="Hallsworth-Pepin K."/>
            <person name="Delehaunty K."/>
            <person name="Markovic C."/>
            <person name="Minx P."/>
            <person name="Feng Y."/>
            <person name="Kremitzki C."/>
            <person name="Mitreva M."/>
            <person name="Glasscock J."/>
            <person name="Wylie T."/>
            <person name="Wohldmann P."/>
            <person name="Thiru P."/>
            <person name="Nhan M.N."/>
            <person name="Pohl C.S."/>
            <person name="Smith S.M."/>
            <person name="Hou S."/>
            <person name="Nefedov M."/>
            <person name="de Jong P.J."/>
            <person name="Renfree M.B."/>
            <person name="Mardis E.R."/>
            <person name="Wilson R.K."/>
        </authorList>
    </citation>
    <scope>NUCLEOTIDE SEQUENCE [LARGE SCALE GENOMIC DNA]</scope>
    <source>
        <strain evidence="8 9">Glennie</strain>
    </source>
</reference>
<comment type="subcellular location">
    <subcellularLocation>
        <location evidence="1">Membrane</location>
        <topology evidence="1">Lipid-anchor</topology>
    </subcellularLocation>
</comment>
<evidence type="ECO:0000256" key="1">
    <source>
        <dbReference type="ARBA" id="ARBA00004635"/>
    </source>
</evidence>
<dbReference type="KEGG" id="oaa:100088436"/>
<dbReference type="PANTHER" id="PTHR15182">
    <property type="entry name" value="A-KINASE ANCHOR PROTEIN 5-RELATED"/>
    <property type="match status" value="1"/>
</dbReference>
<evidence type="ECO:0000256" key="2">
    <source>
        <dbReference type="ARBA" id="ARBA00022553"/>
    </source>
</evidence>
<dbReference type="GO" id="GO:0060076">
    <property type="term" value="C:excitatory synapse"/>
    <property type="evidence" value="ECO:0000318"/>
    <property type="project" value="GO_Central"/>
</dbReference>
<dbReference type="GO" id="GO:0032590">
    <property type="term" value="C:dendrite membrane"/>
    <property type="evidence" value="ECO:0000318"/>
    <property type="project" value="GO_Central"/>
</dbReference>
<evidence type="ECO:0000256" key="3">
    <source>
        <dbReference type="ARBA" id="ARBA00022860"/>
    </source>
</evidence>
<dbReference type="GO" id="GO:0014069">
    <property type="term" value="C:postsynaptic density"/>
    <property type="evidence" value="ECO:0000318"/>
    <property type="project" value="GO_Central"/>
</dbReference>
<dbReference type="AlphaFoldDB" id="F7B741"/>
<feature type="region of interest" description="Disordered" evidence="6">
    <location>
        <begin position="174"/>
        <end position="210"/>
    </location>
</feature>
<feature type="domain" description="A kinase-anchoring proteins AKAP-5 and AKAP-12 calmodulin (CaM)-binding" evidence="7">
    <location>
        <begin position="92"/>
        <end position="112"/>
    </location>
</feature>
<dbReference type="GO" id="GO:0035254">
    <property type="term" value="F:glutamate receptor binding"/>
    <property type="evidence" value="ECO:0000318"/>
    <property type="project" value="GO_Central"/>
</dbReference>
<dbReference type="CTD" id="9495"/>
<protein>
    <submittedName>
        <fullName evidence="8">A-kinase anchoring protein 5</fullName>
    </submittedName>
</protein>
<feature type="region of interest" description="Disordered" evidence="6">
    <location>
        <begin position="263"/>
        <end position="295"/>
    </location>
</feature>
<dbReference type="PANTHER" id="PTHR15182:SF0">
    <property type="entry name" value="A-KINASE ANCHOR PROTEIN 5"/>
    <property type="match status" value="1"/>
</dbReference>
<dbReference type="PROSITE" id="PS51893">
    <property type="entry name" value="AKAP_CAM_BD"/>
    <property type="match status" value="1"/>
</dbReference>
<dbReference type="InterPro" id="IPR001573">
    <property type="entry name" value="AKAP_WSK"/>
</dbReference>
<dbReference type="RefSeq" id="XP_007658765.1">
    <property type="nucleotide sequence ID" value="XM_007660575.3"/>
</dbReference>
<dbReference type="Bgee" id="ENSOANG00000014857">
    <property type="expression patterns" value="Expressed in brain and 1 other cell type or tissue"/>
</dbReference>
<dbReference type="OMA" id="PCIKFSK"/>
<evidence type="ECO:0000313" key="8">
    <source>
        <dbReference type="Ensembl" id="ENSOANP00000023393.1"/>
    </source>
</evidence>
<keyword evidence="5" id="KW-0449">Lipoprotein</keyword>
<dbReference type="eggNOG" id="ENOG502S1NI">
    <property type="taxonomic scope" value="Eukaryota"/>
</dbReference>
<feature type="compositionally biased region" description="Basic and acidic residues" evidence="6">
    <location>
        <begin position="174"/>
        <end position="191"/>
    </location>
</feature>
<dbReference type="GeneID" id="100088436"/>
<feature type="compositionally biased region" description="Polar residues" evidence="6">
    <location>
        <begin position="68"/>
        <end position="77"/>
    </location>
</feature>
<feature type="region of interest" description="Disordered" evidence="6">
    <location>
        <begin position="53"/>
        <end position="138"/>
    </location>
</feature>
<evidence type="ECO:0000256" key="4">
    <source>
        <dbReference type="ARBA" id="ARBA00023136"/>
    </source>
</evidence>
<reference evidence="8" key="2">
    <citation type="submission" date="2025-08" db="UniProtKB">
        <authorList>
            <consortium name="Ensembl"/>
        </authorList>
    </citation>
    <scope>IDENTIFICATION</scope>
    <source>
        <strain evidence="8">Glennie</strain>
    </source>
</reference>
<gene>
    <name evidence="8" type="primary">AKAP5</name>
</gene>
<keyword evidence="3" id="KW-0112">Calmodulin-binding</keyword>
<dbReference type="STRING" id="9258.ENSOANP00000023393"/>
<evidence type="ECO:0000256" key="6">
    <source>
        <dbReference type="SAM" id="MobiDB-lite"/>
    </source>
</evidence>
<dbReference type="GO" id="GO:0005516">
    <property type="term" value="F:calmodulin binding"/>
    <property type="evidence" value="ECO:0007669"/>
    <property type="project" value="UniProtKB-KW"/>
</dbReference>
<accession>F7B741</accession>
<dbReference type="GeneTree" id="ENSGT00390000019941"/>
<dbReference type="GO" id="GO:0050811">
    <property type="term" value="F:GABA receptor binding"/>
    <property type="evidence" value="ECO:0000318"/>
    <property type="project" value="GO_Central"/>
</dbReference>
<reference evidence="8" key="3">
    <citation type="submission" date="2025-09" db="UniProtKB">
        <authorList>
            <consortium name="Ensembl"/>
        </authorList>
    </citation>
    <scope>IDENTIFICATION</scope>
    <source>
        <strain evidence="8">Glennie</strain>
    </source>
</reference>
<proteinExistence type="predicted"/>
<sequence length="433" mass="48328">METALPEIQVESKDHSQIHSSNELKTEANPQNEKPVEKSSFLCFKRKKKVVKASKFSKDDSEPDSAAQKFQSQGSNMDHTKADVSDQSPIPQGAWAAIKHLVPHRKRSSSSSKKQRCSEATEQLGKKSDDTHVTKKKTRSKYKFPCIKFSRGKKKRGVSEMTEESDCVVKVKEVADSSDRKTQTHQDDLTVKGELTTEFSGSASREDGDFISPNVSDIIISAQQDVISEEHQIDADQKNQVVQAETTTIENDSGDLEKSHAVQLQQESVTETLKESDQLPYTTDPTSSVVSEKFPLNSPEVPTKIMEETKTVLEKGPSWEDGDRDLSLSEKSETKASSSESDFTETAVSVKPLKLEEYKKMEPIAIIITDTEICEYDVTKSRNVPKQLLISEQYETLLIETASSLVKKAIQLSVEQLVNEMASDNNKISNFLQ</sequence>
<organism evidence="8 9">
    <name type="scientific">Ornithorhynchus anatinus</name>
    <name type="common">Duckbill platypus</name>
    <dbReference type="NCBI Taxonomy" id="9258"/>
    <lineage>
        <taxon>Eukaryota</taxon>
        <taxon>Metazoa</taxon>
        <taxon>Chordata</taxon>
        <taxon>Craniata</taxon>
        <taxon>Vertebrata</taxon>
        <taxon>Euteleostomi</taxon>
        <taxon>Mammalia</taxon>
        <taxon>Monotremata</taxon>
        <taxon>Ornithorhynchidae</taxon>
        <taxon>Ornithorhynchus</taxon>
    </lineage>
</organism>
<keyword evidence="2" id="KW-0597">Phosphoprotein</keyword>
<keyword evidence="4" id="KW-0472">Membrane</keyword>
<dbReference type="FunCoup" id="F7B741">
    <property type="interactions" value="204"/>
</dbReference>
<keyword evidence="9" id="KW-1185">Reference proteome</keyword>
<feature type="region of interest" description="Disordered" evidence="6">
    <location>
        <begin position="315"/>
        <end position="343"/>
    </location>
</feature>
<name>F7B741_ORNAN</name>
<dbReference type="GO" id="GO:0008179">
    <property type="term" value="F:adenylate cyclase binding"/>
    <property type="evidence" value="ECO:0000318"/>
    <property type="project" value="GO_Central"/>
</dbReference>
<feature type="compositionally biased region" description="Basic and acidic residues" evidence="6">
    <location>
        <begin position="116"/>
        <end position="133"/>
    </location>
</feature>
<dbReference type="HOGENOM" id="CLU_052825_0_0_1"/>
<dbReference type="OrthoDB" id="9905114at2759"/>
<dbReference type="Pfam" id="PF03832">
    <property type="entry name" value="WSK"/>
    <property type="match status" value="1"/>
</dbReference>
<evidence type="ECO:0000259" key="7">
    <source>
        <dbReference type="PROSITE" id="PS51893"/>
    </source>
</evidence>
<feature type="region of interest" description="Disordered" evidence="6">
    <location>
        <begin position="1"/>
        <end position="40"/>
    </location>
</feature>
<dbReference type="GO" id="GO:0031698">
    <property type="term" value="F:beta-2 adrenergic receptor binding"/>
    <property type="evidence" value="ECO:0000318"/>
    <property type="project" value="GO_Central"/>
</dbReference>
<dbReference type="InParanoid" id="F7B741"/>
<dbReference type="GO" id="GO:0060090">
    <property type="term" value="F:molecular adaptor activity"/>
    <property type="evidence" value="ECO:0000318"/>
    <property type="project" value="GO_Central"/>
</dbReference>
<evidence type="ECO:0000256" key="5">
    <source>
        <dbReference type="ARBA" id="ARBA00023288"/>
    </source>
</evidence>
<feature type="compositionally biased region" description="Polar residues" evidence="6">
    <location>
        <begin position="279"/>
        <end position="290"/>
    </location>
</feature>
<dbReference type="GO" id="GO:0034237">
    <property type="term" value="F:protein kinase A regulatory subunit binding"/>
    <property type="evidence" value="ECO:0000318"/>
    <property type="project" value="GO_Central"/>
</dbReference>
<dbReference type="Ensembl" id="ENSOANT00000023397.2">
    <property type="protein sequence ID" value="ENSOANP00000023393.1"/>
    <property type="gene ID" value="ENSOANG00000014857.2"/>
</dbReference>
<feature type="compositionally biased region" description="Basic and acidic residues" evidence="6">
    <location>
        <begin position="324"/>
        <end position="334"/>
    </location>
</feature>